<evidence type="ECO:0000256" key="21">
    <source>
        <dbReference type="SAM" id="Phobius"/>
    </source>
</evidence>
<dbReference type="CDD" id="cd00082">
    <property type="entry name" value="HisKA"/>
    <property type="match status" value="1"/>
</dbReference>
<evidence type="ECO:0000256" key="6">
    <source>
        <dbReference type="ARBA" id="ARBA00022679"/>
    </source>
</evidence>
<dbReference type="SMART" id="SM00388">
    <property type="entry name" value="HisKA"/>
    <property type="match status" value="1"/>
</dbReference>
<proteinExistence type="predicted"/>
<feature type="transmembrane region" description="Helical" evidence="21">
    <location>
        <begin position="347"/>
        <end position="367"/>
    </location>
</feature>
<dbReference type="InterPro" id="IPR003661">
    <property type="entry name" value="HisK_dim/P_dom"/>
</dbReference>
<evidence type="ECO:0000256" key="20">
    <source>
        <dbReference type="SAM" id="Coils"/>
    </source>
</evidence>
<dbReference type="InterPro" id="IPR004358">
    <property type="entry name" value="Sig_transdc_His_kin-like_C"/>
</dbReference>
<dbReference type="Gene3D" id="3.40.50.2300">
    <property type="match status" value="2"/>
</dbReference>
<dbReference type="Gene3D" id="6.10.340.10">
    <property type="match status" value="1"/>
</dbReference>
<dbReference type="SMART" id="SM00448">
    <property type="entry name" value="REC"/>
    <property type="match status" value="2"/>
</dbReference>
<evidence type="ECO:0000256" key="7">
    <source>
        <dbReference type="ARBA" id="ARBA00022692"/>
    </source>
</evidence>
<dbReference type="SUPFAM" id="SSF47384">
    <property type="entry name" value="Homodimeric domain of signal transducing histidine kinase"/>
    <property type="match status" value="1"/>
</dbReference>
<evidence type="ECO:0000256" key="2">
    <source>
        <dbReference type="ARBA" id="ARBA00004651"/>
    </source>
</evidence>
<comment type="catalytic activity">
    <reaction evidence="1">
        <text>ATP + protein L-histidine = ADP + protein N-phospho-L-histidine.</text>
        <dbReference type="EC" id="2.7.13.3"/>
    </reaction>
</comment>
<evidence type="ECO:0000259" key="22">
    <source>
        <dbReference type="PROSITE" id="PS50109"/>
    </source>
</evidence>
<dbReference type="InterPro" id="IPR003594">
    <property type="entry name" value="HATPase_dom"/>
</dbReference>
<protein>
    <recommendedName>
        <fullName evidence="17">Virulence sensor protein BvgS</fullName>
        <ecNumber evidence="3">2.7.13.3</ecNumber>
    </recommendedName>
</protein>
<dbReference type="GO" id="GO:0005886">
    <property type="term" value="C:plasma membrane"/>
    <property type="evidence" value="ECO:0007669"/>
    <property type="project" value="UniProtKB-SubCell"/>
</dbReference>
<dbReference type="AlphaFoldDB" id="A0A923M3V8"/>
<evidence type="ECO:0000256" key="10">
    <source>
        <dbReference type="ARBA" id="ARBA00022777"/>
    </source>
</evidence>
<evidence type="ECO:0000256" key="9">
    <source>
        <dbReference type="ARBA" id="ARBA00022741"/>
    </source>
</evidence>
<keyword evidence="7 21" id="KW-0812">Transmembrane</keyword>
<feature type="modified residue" description="4-aspartylphosphate" evidence="19">
    <location>
        <position position="763"/>
    </location>
</feature>
<comment type="subcellular location">
    <subcellularLocation>
        <location evidence="2">Cell membrane</location>
        <topology evidence="2">Multi-pass membrane protein</topology>
    </subcellularLocation>
</comment>
<dbReference type="PANTHER" id="PTHR45339">
    <property type="entry name" value="HYBRID SIGNAL TRANSDUCTION HISTIDINE KINASE J"/>
    <property type="match status" value="1"/>
</dbReference>
<evidence type="ECO:0000259" key="24">
    <source>
        <dbReference type="PROSITE" id="PS50885"/>
    </source>
</evidence>
<dbReference type="PROSITE" id="PS50894">
    <property type="entry name" value="HPT"/>
    <property type="match status" value="1"/>
</dbReference>
<feature type="modified residue" description="4-aspartylphosphate" evidence="19">
    <location>
        <position position="903"/>
    </location>
</feature>
<dbReference type="Pfam" id="PF22673">
    <property type="entry name" value="MCP-like_PDC_1"/>
    <property type="match status" value="1"/>
</dbReference>
<dbReference type="InterPro" id="IPR003660">
    <property type="entry name" value="HAMP_dom"/>
</dbReference>
<keyword evidence="15 21" id="KW-0472">Membrane</keyword>
<keyword evidence="6" id="KW-0808">Transferase</keyword>
<dbReference type="Gene3D" id="3.30.450.20">
    <property type="entry name" value="PAS domain"/>
    <property type="match status" value="1"/>
</dbReference>
<dbReference type="PRINTS" id="PR00344">
    <property type="entry name" value="BCTRLSENSOR"/>
</dbReference>
<keyword evidence="5 19" id="KW-0597">Phosphoprotein</keyword>
<dbReference type="Pfam" id="PF00512">
    <property type="entry name" value="HisKA"/>
    <property type="match status" value="1"/>
</dbReference>
<dbReference type="InterPro" id="IPR005467">
    <property type="entry name" value="His_kinase_dom"/>
</dbReference>
<dbReference type="Proteomes" id="UP000596827">
    <property type="component" value="Unassembled WGS sequence"/>
</dbReference>
<keyword evidence="14" id="KW-0843">Virulence</keyword>
<feature type="coiled-coil region" evidence="20">
    <location>
        <begin position="415"/>
        <end position="453"/>
    </location>
</feature>
<evidence type="ECO:0000256" key="14">
    <source>
        <dbReference type="ARBA" id="ARBA00023026"/>
    </source>
</evidence>
<evidence type="ECO:0000256" key="17">
    <source>
        <dbReference type="ARBA" id="ARBA00070152"/>
    </source>
</evidence>
<evidence type="ECO:0000256" key="12">
    <source>
        <dbReference type="ARBA" id="ARBA00022989"/>
    </source>
</evidence>
<evidence type="ECO:0000256" key="8">
    <source>
        <dbReference type="ARBA" id="ARBA00022729"/>
    </source>
</evidence>
<gene>
    <name evidence="26" type="ORF">H8R02_02880</name>
</gene>
<dbReference type="SMART" id="SM00387">
    <property type="entry name" value="HATPase_c"/>
    <property type="match status" value="1"/>
</dbReference>
<keyword evidence="9" id="KW-0547">Nucleotide-binding</keyword>
<dbReference type="Gene3D" id="1.20.120.160">
    <property type="entry name" value="HPT domain"/>
    <property type="match status" value="1"/>
</dbReference>
<evidence type="ECO:0000256" key="11">
    <source>
        <dbReference type="ARBA" id="ARBA00022840"/>
    </source>
</evidence>
<dbReference type="GO" id="GO:0000155">
    <property type="term" value="F:phosphorelay sensor kinase activity"/>
    <property type="evidence" value="ECO:0007669"/>
    <property type="project" value="InterPro"/>
</dbReference>
<organism evidence="26 27">
    <name type="scientific">Ramlibacter albus</name>
    <dbReference type="NCBI Taxonomy" id="2079448"/>
    <lineage>
        <taxon>Bacteria</taxon>
        <taxon>Pseudomonadati</taxon>
        <taxon>Pseudomonadota</taxon>
        <taxon>Betaproteobacteria</taxon>
        <taxon>Burkholderiales</taxon>
        <taxon>Comamonadaceae</taxon>
        <taxon>Ramlibacter</taxon>
    </lineage>
</organism>
<keyword evidence="12 21" id="KW-1133">Transmembrane helix</keyword>
<dbReference type="PANTHER" id="PTHR45339:SF1">
    <property type="entry name" value="HYBRID SIGNAL TRANSDUCTION HISTIDINE KINASE J"/>
    <property type="match status" value="1"/>
</dbReference>
<name>A0A923M3V8_9BURK</name>
<feature type="modified residue" description="Phosphohistidine" evidence="18">
    <location>
        <position position="1049"/>
    </location>
</feature>
<dbReference type="CDD" id="cd18773">
    <property type="entry name" value="PDC1_HK_sensor"/>
    <property type="match status" value="1"/>
</dbReference>
<feature type="domain" description="Response regulatory" evidence="23">
    <location>
        <begin position="713"/>
        <end position="828"/>
    </location>
</feature>
<sequence length="1106" mass="118155">MRMFPLRRILAASLVLLATVPALLVAWVMGRASTQAVEEMAGRTLSQLGTLVQTGTEAHLRQAHDVLNGLLPEEPTAADTARARQWLRALDRLEPMGFALARQAPDTPVVHFANLRGEYLGMEAVAEGVRLAVRPAGGAARSWYIARVPGDRTNEVTGDAANFEPRTTVWYSGALQAKKRVFSPVQVSAVRKQLMVTLSQPVYDPDGSATGVIANELYLQGLADVLRTQRITARGAAFIIDEKGLLVASSAGDPLYVQEGGRFVRRSPKESANATLRAGFAAFEALRARRSEDSVAADTRLQRLPMDGDSLLMVQRPFGEALGLRWTLVVAAPETDFTAEINRAWKLAAAGGAALIALGTLIAFLLARGFGRRLRRLSTAAEQLGRGEVPVIEESTRIAEVRRLSEVLHDSAVQLQGYRAQVEADAQALQQANETLEARVQARTAELAASREEALAAARAKAAFLATMSHEIRTPLNGVVGMSTLLAETPLDPEQRDYLQTIRLSSDQLLAVINDILDFSKIESGKLELEAEPLSVRGAIEEACDIAAPRAREKGLELIIDIPESGEHAVPHAIKGDITRLRQVLINLVNNAVKFTAKGEVAVHVRQLAADDGQGRAVLEFRVTDTGIGIPPERQASLFEAFTQVDASTTRKYGGTGLGLAICKRLVELMGGRLGVESAQGQGSTFWFTVAAPTTELAPAFSPADAVRLKAIRVLVVDDHATNVRVLTRQLQLWGMEVAGADSGKRALELLREGPPPDVVITDMHMPEMDGVAFARELKASEAWRRIPIVLLSSGFMPAADESAALFAARLLKPARQNQLFDTILRSVSAESAATPASVAAAEIRKHATVLVADDNAVNLKVACAMLLKLGYEVRTATDGREAVEALAQAQAANLRIAAVLMDVNMPEVDGLEATRQIHAAWGSASPPIIAVTAAASADDRARCEAAGMDDYLTKPLQVAALAQALERWIGQEAAPAPPAPGPTSAPAEQAAPLVDFSRLEEFREYDDEALTMTRDVIRLFLADTPARLEAIGAATASGDAGALATAAHALKGAAGNIGAMAMHFAAGSLEADAKSGMPADAAARHAALCELWKATREKLEAWQPL</sequence>
<dbReference type="Gene3D" id="3.30.565.10">
    <property type="entry name" value="Histidine kinase-like ATPase, C-terminal domain"/>
    <property type="match status" value="1"/>
</dbReference>
<comment type="function">
    <text evidence="16">Member of the two-component regulatory system BvgS/BvgA. Phosphorylates BvgA via a four-step phosphorelay in response to environmental signals.</text>
</comment>
<keyword evidence="8" id="KW-0732">Signal</keyword>
<evidence type="ECO:0000256" key="19">
    <source>
        <dbReference type="PROSITE-ProRule" id="PRU00169"/>
    </source>
</evidence>
<dbReference type="InterPro" id="IPR036890">
    <property type="entry name" value="HATPase_C_sf"/>
</dbReference>
<dbReference type="Pfam" id="PF01627">
    <property type="entry name" value="Hpt"/>
    <property type="match status" value="1"/>
</dbReference>
<keyword evidence="4" id="KW-1003">Cell membrane</keyword>
<dbReference type="Pfam" id="PF02518">
    <property type="entry name" value="HATPase_c"/>
    <property type="match status" value="1"/>
</dbReference>
<dbReference type="SUPFAM" id="SSF52172">
    <property type="entry name" value="CheY-like"/>
    <property type="match status" value="2"/>
</dbReference>
<evidence type="ECO:0000256" key="16">
    <source>
        <dbReference type="ARBA" id="ARBA00058004"/>
    </source>
</evidence>
<dbReference type="EMBL" id="JACORU010000001">
    <property type="protein sequence ID" value="MBC5763381.1"/>
    <property type="molecule type" value="Genomic_DNA"/>
</dbReference>
<evidence type="ECO:0000256" key="1">
    <source>
        <dbReference type="ARBA" id="ARBA00000085"/>
    </source>
</evidence>
<keyword evidence="13" id="KW-0902">Two-component regulatory system</keyword>
<evidence type="ECO:0000256" key="13">
    <source>
        <dbReference type="ARBA" id="ARBA00023012"/>
    </source>
</evidence>
<feature type="domain" description="HAMP" evidence="24">
    <location>
        <begin position="368"/>
        <end position="420"/>
    </location>
</feature>
<dbReference type="Pfam" id="PF00072">
    <property type="entry name" value="Response_reg"/>
    <property type="match status" value="2"/>
</dbReference>
<dbReference type="InterPro" id="IPR001789">
    <property type="entry name" value="Sig_transdc_resp-reg_receiver"/>
</dbReference>
<dbReference type="EC" id="2.7.13.3" evidence="3"/>
<evidence type="ECO:0000256" key="4">
    <source>
        <dbReference type="ARBA" id="ARBA00022475"/>
    </source>
</evidence>
<evidence type="ECO:0000256" key="15">
    <source>
        <dbReference type="ARBA" id="ARBA00023136"/>
    </source>
</evidence>
<accession>A0A923M3V8</accession>
<evidence type="ECO:0000313" key="27">
    <source>
        <dbReference type="Proteomes" id="UP000596827"/>
    </source>
</evidence>
<dbReference type="SUPFAM" id="SSF55874">
    <property type="entry name" value="ATPase domain of HSP90 chaperone/DNA topoisomerase II/histidine kinase"/>
    <property type="match status" value="1"/>
</dbReference>
<dbReference type="PROSITE" id="PS50109">
    <property type="entry name" value="HIS_KIN"/>
    <property type="match status" value="1"/>
</dbReference>
<keyword evidence="10" id="KW-0418">Kinase</keyword>
<feature type="domain" description="Histidine kinase" evidence="22">
    <location>
        <begin position="467"/>
        <end position="694"/>
    </location>
</feature>
<keyword evidence="27" id="KW-1185">Reference proteome</keyword>
<dbReference type="CDD" id="cd16922">
    <property type="entry name" value="HATPase_EvgS-ArcB-TorS-like"/>
    <property type="match status" value="1"/>
</dbReference>
<dbReference type="FunFam" id="1.10.287.130:FF:000003">
    <property type="entry name" value="Histidine kinase"/>
    <property type="match status" value="1"/>
</dbReference>
<keyword evidence="11" id="KW-0067">ATP-binding</keyword>
<dbReference type="CDD" id="cd17546">
    <property type="entry name" value="REC_hyHK_CKI1_RcsC-like"/>
    <property type="match status" value="2"/>
</dbReference>
<dbReference type="InterPro" id="IPR036097">
    <property type="entry name" value="HisK_dim/P_sf"/>
</dbReference>
<dbReference type="Gene3D" id="1.10.287.130">
    <property type="match status" value="1"/>
</dbReference>
<dbReference type="InterPro" id="IPR036641">
    <property type="entry name" value="HPT_dom_sf"/>
</dbReference>
<evidence type="ECO:0000256" key="3">
    <source>
        <dbReference type="ARBA" id="ARBA00012438"/>
    </source>
</evidence>
<dbReference type="SUPFAM" id="SSF47226">
    <property type="entry name" value="Histidine-containing phosphotransfer domain, HPT domain"/>
    <property type="match status" value="1"/>
</dbReference>
<dbReference type="FunFam" id="3.30.565.10:FF:000010">
    <property type="entry name" value="Sensor histidine kinase RcsC"/>
    <property type="match status" value="1"/>
</dbReference>
<feature type="domain" description="Response regulatory" evidence="23">
    <location>
        <begin position="849"/>
        <end position="970"/>
    </location>
</feature>
<dbReference type="PROSITE" id="PS50110">
    <property type="entry name" value="RESPONSE_REGULATORY"/>
    <property type="match status" value="2"/>
</dbReference>
<comment type="caution">
    <text evidence="26">The sequence shown here is derived from an EMBL/GenBank/DDBJ whole genome shotgun (WGS) entry which is preliminary data.</text>
</comment>
<feature type="domain" description="HPt" evidence="25">
    <location>
        <begin position="1010"/>
        <end position="1103"/>
    </location>
</feature>
<dbReference type="PROSITE" id="PS50885">
    <property type="entry name" value="HAMP"/>
    <property type="match status" value="1"/>
</dbReference>
<evidence type="ECO:0000313" key="26">
    <source>
        <dbReference type="EMBL" id="MBC5763381.1"/>
    </source>
</evidence>
<reference evidence="26" key="1">
    <citation type="submission" date="2020-08" db="EMBL/GenBank/DDBJ databases">
        <title>Ramlibacter sp. GTP1 16S ribosomal RNA gene genome sequencing and assembly.</title>
        <authorList>
            <person name="Kang M."/>
        </authorList>
    </citation>
    <scope>NUCLEOTIDE SEQUENCE</scope>
    <source>
        <strain evidence="26">GTP1</strain>
    </source>
</reference>
<evidence type="ECO:0000259" key="25">
    <source>
        <dbReference type="PROSITE" id="PS50894"/>
    </source>
</evidence>
<dbReference type="InterPro" id="IPR011006">
    <property type="entry name" value="CheY-like_superfamily"/>
</dbReference>
<evidence type="ECO:0000256" key="5">
    <source>
        <dbReference type="ARBA" id="ARBA00022553"/>
    </source>
</evidence>
<evidence type="ECO:0000259" key="23">
    <source>
        <dbReference type="PROSITE" id="PS50110"/>
    </source>
</evidence>
<dbReference type="GO" id="GO:0005524">
    <property type="term" value="F:ATP binding"/>
    <property type="evidence" value="ECO:0007669"/>
    <property type="project" value="UniProtKB-KW"/>
</dbReference>
<dbReference type="InterPro" id="IPR008207">
    <property type="entry name" value="Sig_transdc_His_kin_Hpt_dom"/>
</dbReference>
<keyword evidence="20" id="KW-0175">Coiled coil</keyword>
<evidence type="ECO:0000256" key="18">
    <source>
        <dbReference type="PROSITE-ProRule" id="PRU00110"/>
    </source>
</evidence>